<name>A0ABU1WFC0_9GAMM</name>
<dbReference type="InterPro" id="IPR036282">
    <property type="entry name" value="Glutathione-S-Trfase_C_sf"/>
</dbReference>
<dbReference type="CDD" id="cd00299">
    <property type="entry name" value="GST_C_family"/>
    <property type="match status" value="1"/>
</dbReference>
<comment type="caution">
    <text evidence="3">The sequence shown here is derived from an EMBL/GenBank/DDBJ whole genome shotgun (WGS) entry which is preliminary data.</text>
</comment>
<dbReference type="Gene3D" id="3.40.30.10">
    <property type="entry name" value="Glutaredoxin"/>
    <property type="match status" value="1"/>
</dbReference>
<dbReference type="PANTHER" id="PTHR44051">
    <property type="entry name" value="GLUTATHIONE S-TRANSFERASE-RELATED"/>
    <property type="match status" value="1"/>
</dbReference>
<feature type="domain" description="GST C-terminal" evidence="2">
    <location>
        <begin position="88"/>
        <end position="211"/>
    </location>
</feature>
<dbReference type="PROSITE" id="PS50404">
    <property type="entry name" value="GST_NTER"/>
    <property type="match status" value="1"/>
</dbReference>
<evidence type="ECO:0000313" key="3">
    <source>
        <dbReference type="EMBL" id="MDR7136089.1"/>
    </source>
</evidence>
<dbReference type="CDD" id="cd00570">
    <property type="entry name" value="GST_N_family"/>
    <property type="match status" value="1"/>
</dbReference>
<evidence type="ECO:0000259" key="2">
    <source>
        <dbReference type="PROSITE" id="PS50405"/>
    </source>
</evidence>
<dbReference type="RefSeq" id="WP_310064275.1">
    <property type="nucleotide sequence ID" value="NZ_JAVDVY010000003.1"/>
</dbReference>
<dbReference type="Proteomes" id="UP001251524">
    <property type="component" value="Unassembled WGS sequence"/>
</dbReference>
<dbReference type="InterPro" id="IPR040079">
    <property type="entry name" value="Glutathione_S-Trfase"/>
</dbReference>
<dbReference type="Pfam" id="PF13417">
    <property type="entry name" value="GST_N_3"/>
    <property type="match status" value="1"/>
</dbReference>
<evidence type="ECO:0000313" key="4">
    <source>
        <dbReference type="Proteomes" id="UP001251524"/>
    </source>
</evidence>
<dbReference type="InterPro" id="IPR010987">
    <property type="entry name" value="Glutathione-S-Trfase_C-like"/>
</dbReference>
<dbReference type="SUPFAM" id="SSF47616">
    <property type="entry name" value="GST C-terminal domain-like"/>
    <property type="match status" value="1"/>
</dbReference>
<dbReference type="SUPFAM" id="SSF52833">
    <property type="entry name" value="Thioredoxin-like"/>
    <property type="match status" value="1"/>
</dbReference>
<evidence type="ECO:0000259" key="1">
    <source>
        <dbReference type="PROSITE" id="PS50404"/>
    </source>
</evidence>
<dbReference type="Pfam" id="PF13410">
    <property type="entry name" value="GST_C_2"/>
    <property type="match status" value="1"/>
</dbReference>
<organism evidence="3 4">
    <name type="scientific">Lysobacter niastensis</name>
    <dbReference type="NCBI Taxonomy" id="380629"/>
    <lineage>
        <taxon>Bacteria</taxon>
        <taxon>Pseudomonadati</taxon>
        <taxon>Pseudomonadota</taxon>
        <taxon>Gammaproteobacteria</taxon>
        <taxon>Lysobacterales</taxon>
        <taxon>Lysobacteraceae</taxon>
        <taxon>Lysobacter</taxon>
    </lineage>
</organism>
<dbReference type="EC" id="2.5.1.18" evidence="3"/>
<gene>
    <name evidence="3" type="ORF">J2X06_003307</name>
</gene>
<dbReference type="PANTHER" id="PTHR44051:SF9">
    <property type="entry name" value="GLUTATHIONE S-TRANSFERASE 1"/>
    <property type="match status" value="1"/>
</dbReference>
<keyword evidence="4" id="KW-1185">Reference proteome</keyword>
<dbReference type="Gene3D" id="1.20.1050.10">
    <property type="match status" value="1"/>
</dbReference>
<dbReference type="InterPro" id="IPR004045">
    <property type="entry name" value="Glutathione_S-Trfase_N"/>
</dbReference>
<dbReference type="SFLD" id="SFLDG00358">
    <property type="entry name" value="Main_(cytGST)"/>
    <property type="match status" value="1"/>
</dbReference>
<dbReference type="InterPro" id="IPR036249">
    <property type="entry name" value="Thioredoxin-like_sf"/>
</dbReference>
<accession>A0ABU1WFC0</accession>
<feature type="domain" description="GST N-terminal" evidence="1">
    <location>
        <begin position="4"/>
        <end position="82"/>
    </location>
</feature>
<sequence length="220" mass="25440">MPVARPRLYAHPFSSYSQKALIALYENQIAFDYRNLEDAQASAELAALWPMRRFPVLVDGDRTVIEATSVIEYLHLHYPGQVKLIPDDDDTALEVRMLDRFFDNYISTPQQKVVLDRLRQEADRDPHGVKEARAMLETAYAWLDERMATREWAVGAAFTLADCGAAPFLFYADWTHPIDARFARVRAYRERLLARPSFKRAVDEARPYRPYFPLGAPDRD</sequence>
<dbReference type="EMBL" id="JAVDVY010000003">
    <property type="protein sequence ID" value="MDR7136089.1"/>
    <property type="molecule type" value="Genomic_DNA"/>
</dbReference>
<keyword evidence="3" id="KW-0808">Transferase</keyword>
<dbReference type="GO" id="GO:0004364">
    <property type="term" value="F:glutathione transferase activity"/>
    <property type="evidence" value="ECO:0007669"/>
    <property type="project" value="UniProtKB-EC"/>
</dbReference>
<proteinExistence type="predicted"/>
<dbReference type="PROSITE" id="PS50405">
    <property type="entry name" value="GST_CTER"/>
    <property type="match status" value="1"/>
</dbReference>
<reference evidence="3 4" key="1">
    <citation type="submission" date="2023-07" db="EMBL/GenBank/DDBJ databases">
        <title>Sorghum-associated microbial communities from plants grown in Nebraska, USA.</title>
        <authorList>
            <person name="Schachtman D."/>
        </authorList>
    </citation>
    <scope>NUCLEOTIDE SEQUENCE [LARGE SCALE GENOMIC DNA]</scope>
    <source>
        <strain evidence="3 4">BE198</strain>
    </source>
</reference>
<protein>
    <submittedName>
        <fullName evidence="3">Glutathione S-transferase</fullName>
        <ecNumber evidence="3">2.5.1.18</ecNumber>
    </submittedName>
</protein>
<dbReference type="SFLD" id="SFLDS00019">
    <property type="entry name" value="Glutathione_Transferase_(cytos"/>
    <property type="match status" value="1"/>
</dbReference>